<dbReference type="EMBL" id="VATY01000005">
    <property type="protein sequence ID" value="TMM53344.1"/>
    <property type="molecule type" value="Genomic_DNA"/>
</dbReference>
<evidence type="ECO:0000259" key="2">
    <source>
        <dbReference type="Pfam" id="PF13387"/>
    </source>
</evidence>
<sequence>MNFKKIITLLLISFSALGFSQEMLLSPLSKISLLTVGTGDELYSKFGHSAFRIQDPTIGVDRIYDYGGFDFDPPGFYVKFARGKLNYRMSGYKTDSFVKAYKQENRWVKEQTLNLSQDERNEIFAFLQNNYREENRYYLYDFLFDNCATKIPEVLKKGLGDKLKFTYPHLKETFTFRELIHQSLDENAWATFGIDLALGSIIDRKATPWEHQFLPLYVEKQMPNTTINGDAFVTKEEMLVEEEPTEKGSLFVLTPLFWLIILMTFVVAVTYFDQKKKKRSKWLDFTLFLLTGLAGLLIFFLWFMTDHVFTKANFNLLWAFPLNLVLAFVFMKSKTPPVWVKKYLWVLLAGMVITGVLWIFKIQIFSPLLIFILVAVGIRYLFLINSIGNSALTQNS</sequence>
<keyword evidence="1" id="KW-0812">Transmembrane</keyword>
<evidence type="ECO:0000313" key="4">
    <source>
        <dbReference type="EMBL" id="TMM53344.1"/>
    </source>
</evidence>
<feature type="transmembrane region" description="Helical" evidence="1">
    <location>
        <begin position="315"/>
        <end position="331"/>
    </location>
</feature>
<comment type="caution">
    <text evidence="4">The sequence shown here is derived from an EMBL/GenBank/DDBJ whole genome shotgun (WGS) entry which is preliminary data.</text>
</comment>
<accession>A0A5S3PM41</accession>
<reference evidence="4 5" key="1">
    <citation type="submission" date="2019-05" db="EMBL/GenBank/DDBJ databases">
        <authorList>
            <person name="Zhang J.-Y."/>
            <person name="Feg X."/>
            <person name="Du Z.-J."/>
        </authorList>
    </citation>
    <scope>NUCLEOTIDE SEQUENCE [LARGE SCALE GENOMIC DNA]</scope>
    <source>
        <strain evidence="4 5">RZ26</strain>
    </source>
</reference>
<evidence type="ECO:0000313" key="5">
    <source>
        <dbReference type="Proteomes" id="UP000310314"/>
    </source>
</evidence>
<feature type="domain" description="Lnb-like transmembrane" evidence="3">
    <location>
        <begin position="252"/>
        <end position="384"/>
    </location>
</feature>
<name>A0A5S3PM41_9FLAO</name>
<proteinExistence type="predicted"/>
<dbReference type="InterPro" id="IPR057436">
    <property type="entry name" value="5TMH_Lnb"/>
</dbReference>
<feature type="transmembrane region" description="Helical" evidence="1">
    <location>
        <begin position="284"/>
        <end position="303"/>
    </location>
</feature>
<feature type="domain" description="Lnb N-terminal periplasmic" evidence="2">
    <location>
        <begin position="31"/>
        <end position="166"/>
    </location>
</feature>
<dbReference type="InterPro" id="IPR025178">
    <property type="entry name" value="Lnb_N"/>
</dbReference>
<dbReference type="OrthoDB" id="319167at2"/>
<evidence type="ECO:0000259" key="3">
    <source>
        <dbReference type="Pfam" id="PF25221"/>
    </source>
</evidence>
<keyword evidence="5" id="KW-1185">Reference proteome</keyword>
<dbReference type="Proteomes" id="UP000310314">
    <property type="component" value="Unassembled WGS sequence"/>
</dbReference>
<feature type="transmembrane region" description="Helical" evidence="1">
    <location>
        <begin position="250"/>
        <end position="272"/>
    </location>
</feature>
<keyword evidence="1" id="KW-1133">Transmembrane helix</keyword>
<dbReference type="AlphaFoldDB" id="A0A5S3PM41"/>
<dbReference type="RefSeq" id="WP_138659803.1">
    <property type="nucleotide sequence ID" value="NZ_VATY01000005.1"/>
</dbReference>
<keyword evidence="1" id="KW-0472">Membrane</keyword>
<feature type="transmembrane region" description="Helical" evidence="1">
    <location>
        <begin position="343"/>
        <end position="360"/>
    </location>
</feature>
<dbReference type="Pfam" id="PF13387">
    <property type="entry name" value="Lnb_N"/>
    <property type="match status" value="1"/>
</dbReference>
<feature type="transmembrane region" description="Helical" evidence="1">
    <location>
        <begin position="366"/>
        <end position="384"/>
    </location>
</feature>
<gene>
    <name evidence="4" type="ORF">FEE95_19980</name>
</gene>
<evidence type="ECO:0000256" key="1">
    <source>
        <dbReference type="SAM" id="Phobius"/>
    </source>
</evidence>
<organism evidence="4 5">
    <name type="scientific">Maribacter algarum</name>
    <name type="common">ex Zhang et al. 2020</name>
    <dbReference type="NCBI Taxonomy" id="2578118"/>
    <lineage>
        <taxon>Bacteria</taxon>
        <taxon>Pseudomonadati</taxon>
        <taxon>Bacteroidota</taxon>
        <taxon>Flavobacteriia</taxon>
        <taxon>Flavobacteriales</taxon>
        <taxon>Flavobacteriaceae</taxon>
        <taxon>Maribacter</taxon>
    </lineage>
</organism>
<dbReference type="Pfam" id="PF25221">
    <property type="entry name" value="5TMH_Lnb"/>
    <property type="match status" value="1"/>
</dbReference>
<protein>
    <submittedName>
        <fullName evidence="4">DUF4105 domain-containing protein</fullName>
    </submittedName>
</protein>